<reference evidence="5 6" key="1">
    <citation type="submission" date="2016-10" db="EMBL/GenBank/DDBJ databases">
        <authorList>
            <person name="de Groot N.N."/>
        </authorList>
    </citation>
    <scope>NUCLEOTIDE SEQUENCE [LARGE SCALE GENOMIC DNA]</scope>
    <source>
        <strain evidence="5 6">DSM 23581</strain>
    </source>
</reference>
<dbReference type="Gene3D" id="2.40.100.10">
    <property type="entry name" value="Cyclophilin-like"/>
    <property type="match status" value="1"/>
</dbReference>
<dbReference type="GO" id="GO:0005524">
    <property type="term" value="F:ATP binding"/>
    <property type="evidence" value="ECO:0007669"/>
    <property type="project" value="UniProtKB-KW"/>
</dbReference>
<dbReference type="PANTHER" id="PTHR43309">
    <property type="entry name" value="5-OXOPROLINASE SUBUNIT C"/>
    <property type="match status" value="1"/>
</dbReference>
<dbReference type="InterPro" id="IPR052708">
    <property type="entry name" value="PxpC"/>
</dbReference>
<dbReference type="EMBL" id="FNQF01000002">
    <property type="protein sequence ID" value="SDZ91107.1"/>
    <property type="molecule type" value="Genomic_DNA"/>
</dbReference>
<keyword evidence="2" id="KW-0378">Hydrolase</keyword>
<dbReference type="AlphaFoldDB" id="A0A1H3WVA1"/>
<accession>A0A1H3WVA1</accession>
<evidence type="ECO:0000256" key="2">
    <source>
        <dbReference type="ARBA" id="ARBA00022801"/>
    </source>
</evidence>
<dbReference type="GO" id="GO:0016787">
    <property type="term" value="F:hydrolase activity"/>
    <property type="evidence" value="ECO:0007669"/>
    <property type="project" value="UniProtKB-KW"/>
</dbReference>
<sequence length="283" mass="32029">MAIQLLNSGPLISVQDSGRFLGLQDGIPLSGVMDKNLFFETNRILKNEINLPSLEIFMQNFQIKFTKNTCFSVGAYDAEVYLNKDKIDLLKAYSVKSGDILKIKKINKGVWSYLSVKDGFKSSSVLGSCSRYEKLNMQAFKNKNDLLDYDAFEGDIQPSVVKLNDFDHFRIELDCVALPESKFLSETVKYQLFNAEFTLSRNSNRQAYQLNERLNNTLSEITTGAVLPGTVQLTSGGHLMILMRDSQVTGGYPRVLQVKENSLSRLSQMRPDAKIKFRLSKEF</sequence>
<dbReference type="Pfam" id="PF02626">
    <property type="entry name" value="CT_A_B"/>
    <property type="match status" value="1"/>
</dbReference>
<dbReference type="SMART" id="SM00797">
    <property type="entry name" value="AHS2"/>
    <property type="match status" value="1"/>
</dbReference>
<dbReference type="PANTHER" id="PTHR43309:SF3">
    <property type="entry name" value="5-OXOPROLINASE SUBUNIT C"/>
    <property type="match status" value="1"/>
</dbReference>
<keyword evidence="6" id="KW-1185">Reference proteome</keyword>
<evidence type="ECO:0000256" key="1">
    <source>
        <dbReference type="ARBA" id="ARBA00022741"/>
    </source>
</evidence>
<keyword evidence="1" id="KW-0547">Nucleotide-binding</keyword>
<gene>
    <name evidence="5" type="ORF">SAMN05421540_102155</name>
</gene>
<dbReference type="Proteomes" id="UP000198820">
    <property type="component" value="Unassembled WGS sequence"/>
</dbReference>
<dbReference type="STRING" id="908615.SAMN05421540_102155"/>
<evidence type="ECO:0000313" key="6">
    <source>
        <dbReference type="Proteomes" id="UP000198820"/>
    </source>
</evidence>
<evidence type="ECO:0000313" key="5">
    <source>
        <dbReference type="EMBL" id="SDZ91107.1"/>
    </source>
</evidence>
<name>A0A1H3WVA1_9FLAO</name>
<dbReference type="RefSeq" id="WP_093239231.1">
    <property type="nucleotide sequence ID" value="NZ_FNQF01000002.1"/>
</dbReference>
<dbReference type="InterPro" id="IPR003778">
    <property type="entry name" value="CT_A_B"/>
</dbReference>
<feature type="domain" description="Carboxyltransferase" evidence="4">
    <location>
        <begin position="24"/>
        <end position="283"/>
    </location>
</feature>
<keyword evidence="3" id="KW-0067">ATP-binding</keyword>
<proteinExistence type="predicted"/>
<protein>
    <submittedName>
        <fullName evidence="5">Biotin-dependent carboxylase uncharacterized domain-containing protein</fullName>
    </submittedName>
</protein>
<evidence type="ECO:0000259" key="4">
    <source>
        <dbReference type="SMART" id="SM00797"/>
    </source>
</evidence>
<organism evidence="5 6">
    <name type="scientific">Psychroflexus halocasei</name>
    <dbReference type="NCBI Taxonomy" id="908615"/>
    <lineage>
        <taxon>Bacteria</taxon>
        <taxon>Pseudomonadati</taxon>
        <taxon>Bacteroidota</taxon>
        <taxon>Flavobacteriia</taxon>
        <taxon>Flavobacteriales</taxon>
        <taxon>Flavobacteriaceae</taxon>
        <taxon>Psychroflexus</taxon>
    </lineage>
</organism>
<evidence type="ECO:0000256" key="3">
    <source>
        <dbReference type="ARBA" id="ARBA00022840"/>
    </source>
</evidence>
<dbReference type="InterPro" id="IPR029000">
    <property type="entry name" value="Cyclophilin-like_dom_sf"/>
</dbReference>